<dbReference type="GO" id="GO:0005634">
    <property type="term" value="C:nucleus"/>
    <property type="evidence" value="ECO:0007669"/>
    <property type="project" value="TreeGrafter"/>
</dbReference>
<dbReference type="GO" id="GO:0005663">
    <property type="term" value="C:DNA replication factor C complex"/>
    <property type="evidence" value="ECO:0007669"/>
    <property type="project" value="TreeGrafter"/>
</dbReference>
<dbReference type="PANTHER" id="PTHR11669">
    <property type="entry name" value="REPLICATION FACTOR C / DNA POLYMERASE III GAMMA-TAU SUBUNIT"/>
    <property type="match status" value="1"/>
</dbReference>
<keyword evidence="2" id="KW-0547">Nucleotide-binding</keyword>
<keyword evidence="1" id="KW-0235">DNA replication</keyword>
<evidence type="ECO:0000256" key="2">
    <source>
        <dbReference type="ARBA" id="ARBA00022741"/>
    </source>
</evidence>
<dbReference type="EMBL" id="MN740165">
    <property type="protein sequence ID" value="QHT91434.1"/>
    <property type="molecule type" value="Genomic_DNA"/>
</dbReference>
<dbReference type="Gene3D" id="3.40.50.300">
    <property type="entry name" value="P-loop containing nucleotide triphosphate hydrolases"/>
    <property type="match status" value="1"/>
</dbReference>
<keyword evidence="3" id="KW-0067">ATP-binding</keyword>
<organism evidence="5">
    <name type="scientific">viral metagenome</name>
    <dbReference type="NCBI Taxonomy" id="1070528"/>
    <lineage>
        <taxon>unclassified sequences</taxon>
        <taxon>metagenomes</taxon>
        <taxon>organismal metagenomes</taxon>
    </lineage>
</organism>
<dbReference type="CDD" id="cd00009">
    <property type="entry name" value="AAA"/>
    <property type="match status" value="1"/>
</dbReference>
<dbReference type="GO" id="GO:0006281">
    <property type="term" value="P:DNA repair"/>
    <property type="evidence" value="ECO:0007669"/>
    <property type="project" value="TreeGrafter"/>
</dbReference>
<dbReference type="GO" id="GO:0006261">
    <property type="term" value="P:DNA-templated DNA replication"/>
    <property type="evidence" value="ECO:0007669"/>
    <property type="project" value="TreeGrafter"/>
</dbReference>
<dbReference type="SUPFAM" id="SSF52540">
    <property type="entry name" value="P-loop containing nucleoside triphosphate hydrolases"/>
    <property type="match status" value="1"/>
</dbReference>
<dbReference type="InterPro" id="IPR003593">
    <property type="entry name" value="AAA+_ATPase"/>
</dbReference>
<dbReference type="InterPro" id="IPR027417">
    <property type="entry name" value="P-loop_NTPase"/>
</dbReference>
<dbReference type="GO" id="GO:0003689">
    <property type="term" value="F:DNA clamp loader activity"/>
    <property type="evidence" value="ECO:0007669"/>
    <property type="project" value="TreeGrafter"/>
</dbReference>
<protein>
    <recommendedName>
        <fullName evidence="4">AAA+ ATPase domain-containing protein</fullName>
    </recommendedName>
</protein>
<dbReference type="SMART" id="SM00382">
    <property type="entry name" value="AAA"/>
    <property type="match status" value="1"/>
</dbReference>
<evidence type="ECO:0000313" key="5">
    <source>
        <dbReference type="EMBL" id="QHT91434.1"/>
    </source>
</evidence>
<evidence type="ECO:0000259" key="4">
    <source>
        <dbReference type="SMART" id="SM00382"/>
    </source>
</evidence>
<dbReference type="InterPro" id="IPR050238">
    <property type="entry name" value="DNA_Rep/Repair_Clamp_Loader"/>
</dbReference>
<dbReference type="PANTHER" id="PTHR11669:SF20">
    <property type="entry name" value="REPLICATION FACTOR C SUBUNIT 4"/>
    <property type="match status" value="1"/>
</dbReference>
<accession>A0A6C0IEC6</accession>
<evidence type="ECO:0000256" key="3">
    <source>
        <dbReference type="ARBA" id="ARBA00022840"/>
    </source>
</evidence>
<evidence type="ECO:0000256" key="1">
    <source>
        <dbReference type="ARBA" id="ARBA00022705"/>
    </source>
</evidence>
<dbReference type="AlphaFoldDB" id="A0A6C0IEC6"/>
<reference evidence="5" key="1">
    <citation type="journal article" date="2020" name="Nature">
        <title>Giant virus diversity and host interactions through global metagenomics.</title>
        <authorList>
            <person name="Schulz F."/>
            <person name="Roux S."/>
            <person name="Paez-Espino D."/>
            <person name="Jungbluth S."/>
            <person name="Walsh D.A."/>
            <person name="Denef V.J."/>
            <person name="McMahon K.D."/>
            <person name="Konstantinidis K.T."/>
            <person name="Eloe-Fadrosh E.A."/>
            <person name="Kyrpides N.C."/>
            <person name="Woyke T."/>
        </authorList>
    </citation>
    <scope>NUCLEOTIDE SEQUENCE</scope>
    <source>
        <strain evidence="5">GVMAG-M-3300023184-77</strain>
    </source>
</reference>
<feature type="domain" description="AAA+ ATPase" evidence="4">
    <location>
        <begin position="26"/>
        <end position="155"/>
    </location>
</feature>
<dbReference type="GO" id="GO:0005524">
    <property type="term" value="F:ATP binding"/>
    <property type="evidence" value="ECO:0007669"/>
    <property type="project" value="UniProtKB-KW"/>
</dbReference>
<sequence>MVFKTKLIGQNYIEDIFNKILDDSNDIPHIFISGCNGSGKTTLLKEFIETYFAKHSIKNKSEWIMNLSSEKDRGIHCVRQNVTEFVHHTSAKQGVYRWILIDDADSLPMISQQALRRPMETHSHTTRFFFCSRYSSDLIPPIRSRCLHIEIESISPFDLIDHFLKENNKKQILTPDSYSFLMTLVKSPSQIKSIIQVLSNYYKNKEFINVQDINFLFGSPNYTFSIEILRAYLKKDDEKLFNLFFKIWSTGISYEDFLQDLNIYSKQLGILQPKMDQMIQYFIMKGWIQFAQGKTQSFDILRLLIQQ</sequence>
<name>A0A6C0IEC6_9ZZZZ</name>
<proteinExistence type="predicted"/>